<protein>
    <submittedName>
        <fullName evidence="1">Uncharacterized protein</fullName>
    </submittedName>
</protein>
<gene>
    <name evidence="1" type="ORF">PECUL_23A045393</name>
</gene>
<keyword evidence="2" id="KW-1185">Reference proteome</keyword>
<dbReference type="AlphaFoldDB" id="A0AAD1S968"/>
<dbReference type="Proteomes" id="UP001295444">
    <property type="component" value="Chromosome 05"/>
</dbReference>
<organism evidence="1 2">
    <name type="scientific">Pelobates cultripes</name>
    <name type="common">Western spadefoot toad</name>
    <dbReference type="NCBI Taxonomy" id="61616"/>
    <lineage>
        <taxon>Eukaryota</taxon>
        <taxon>Metazoa</taxon>
        <taxon>Chordata</taxon>
        <taxon>Craniata</taxon>
        <taxon>Vertebrata</taxon>
        <taxon>Euteleostomi</taxon>
        <taxon>Amphibia</taxon>
        <taxon>Batrachia</taxon>
        <taxon>Anura</taxon>
        <taxon>Pelobatoidea</taxon>
        <taxon>Pelobatidae</taxon>
        <taxon>Pelobates</taxon>
    </lineage>
</organism>
<accession>A0AAD1S968</accession>
<name>A0AAD1S968_PELCU</name>
<proteinExistence type="predicted"/>
<evidence type="ECO:0000313" key="1">
    <source>
        <dbReference type="EMBL" id="CAH2293703.1"/>
    </source>
</evidence>
<sequence>MKRTLERIGIKDGTQANPEVLAVERINAEVEEYDDGTIADRIGRHEKWN</sequence>
<evidence type="ECO:0000313" key="2">
    <source>
        <dbReference type="Proteomes" id="UP001295444"/>
    </source>
</evidence>
<reference evidence="1" key="1">
    <citation type="submission" date="2022-03" db="EMBL/GenBank/DDBJ databases">
        <authorList>
            <person name="Alioto T."/>
            <person name="Alioto T."/>
            <person name="Gomez Garrido J."/>
        </authorList>
    </citation>
    <scope>NUCLEOTIDE SEQUENCE</scope>
</reference>
<dbReference type="EMBL" id="OW240916">
    <property type="protein sequence ID" value="CAH2293703.1"/>
    <property type="molecule type" value="Genomic_DNA"/>
</dbReference>